<dbReference type="InterPro" id="IPR050330">
    <property type="entry name" value="Bact_OuterMem_StrucFunc"/>
</dbReference>
<proteinExistence type="predicted"/>
<keyword evidence="1" id="KW-0472">Membrane</keyword>
<name>A0A5C1QKV6_9SPIO</name>
<keyword evidence="4" id="KW-1185">Reference proteome</keyword>
<gene>
    <name evidence="3" type="ORF">EXM22_07485</name>
</gene>
<dbReference type="PANTHER" id="PTHR30329:SF21">
    <property type="entry name" value="LIPOPROTEIN YIAD-RELATED"/>
    <property type="match status" value="1"/>
</dbReference>
<dbReference type="KEGG" id="ock:EXM22_07485"/>
<dbReference type="Pfam" id="PF00691">
    <property type="entry name" value="OmpA"/>
    <property type="match status" value="1"/>
</dbReference>
<dbReference type="Gene3D" id="3.30.1330.60">
    <property type="entry name" value="OmpA-like domain"/>
    <property type="match status" value="1"/>
</dbReference>
<dbReference type="OrthoDB" id="9805566at2"/>
<organism evidence="3 4">
    <name type="scientific">Oceanispirochaeta crateris</name>
    <dbReference type="NCBI Taxonomy" id="2518645"/>
    <lineage>
        <taxon>Bacteria</taxon>
        <taxon>Pseudomonadati</taxon>
        <taxon>Spirochaetota</taxon>
        <taxon>Spirochaetia</taxon>
        <taxon>Spirochaetales</taxon>
        <taxon>Spirochaetaceae</taxon>
        <taxon>Oceanispirochaeta</taxon>
    </lineage>
</organism>
<feature type="domain" description="OmpA-like" evidence="2">
    <location>
        <begin position="304"/>
        <end position="420"/>
    </location>
</feature>
<protein>
    <submittedName>
        <fullName evidence="3">OmpA family protein</fullName>
    </submittedName>
</protein>
<evidence type="ECO:0000256" key="1">
    <source>
        <dbReference type="PROSITE-ProRule" id="PRU00473"/>
    </source>
</evidence>
<dbReference type="CDD" id="cd07185">
    <property type="entry name" value="OmpA_C-like"/>
    <property type="match status" value="1"/>
</dbReference>
<dbReference type="PROSITE" id="PS51123">
    <property type="entry name" value="OMPA_2"/>
    <property type="match status" value="1"/>
</dbReference>
<sequence>MPGLLKPVPWKKRKIDFIFFFLMIFSLQGLMAQDDAVIFSVEPGEKYRVIEKFNLSQYRNGRYQGHVYRENRGIYDTVQIGPDLFRISGQVYHLEETAKDGFKTASAVIGNEDVTYSLNSQGTMLVSGIAYPRLRSFPTFPDKALSPGDKWEGGIEVVISSPDLKNRAVLPQYCEYTFLGEDVWEGRTVYVIKAQYAVRYRLGQSRDADTFLKSLSGKHVVSLLIDKETREFLLMKDLMEEEYLYQDGSSLREKGFLLTFYKGIELLDRPGLAAQVEISLSEKLNDTLNENGDALEDQISVETRKEGLALNLKNLHFEPDKAVLLPEDRPLLDSLAEILRTVPERTFYVKGHTADIGTMESQILLSQDRAKLIVQELTSRGIDAERFLYSGMGGLEPLGDNNSDEGRKLNRRVEILILED</sequence>
<dbReference type="SUPFAM" id="SSF103088">
    <property type="entry name" value="OmpA-like"/>
    <property type="match status" value="1"/>
</dbReference>
<dbReference type="InterPro" id="IPR006665">
    <property type="entry name" value="OmpA-like"/>
</dbReference>
<evidence type="ECO:0000313" key="3">
    <source>
        <dbReference type="EMBL" id="QEN07839.1"/>
    </source>
</evidence>
<dbReference type="RefSeq" id="WP_149485919.1">
    <property type="nucleotide sequence ID" value="NZ_CP036150.1"/>
</dbReference>
<dbReference type="AlphaFoldDB" id="A0A5C1QKV6"/>
<dbReference type="EMBL" id="CP036150">
    <property type="protein sequence ID" value="QEN07839.1"/>
    <property type="molecule type" value="Genomic_DNA"/>
</dbReference>
<dbReference type="PANTHER" id="PTHR30329">
    <property type="entry name" value="STATOR ELEMENT OF FLAGELLAR MOTOR COMPLEX"/>
    <property type="match status" value="1"/>
</dbReference>
<dbReference type="Proteomes" id="UP000324209">
    <property type="component" value="Chromosome"/>
</dbReference>
<dbReference type="GO" id="GO:0016020">
    <property type="term" value="C:membrane"/>
    <property type="evidence" value="ECO:0007669"/>
    <property type="project" value="UniProtKB-UniRule"/>
</dbReference>
<evidence type="ECO:0000259" key="2">
    <source>
        <dbReference type="PROSITE" id="PS51123"/>
    </source>
</evidence>
<reference evidence="3 4" key="1">
    <citation type="submission" date="2019-02" db="EMBL/GenBank/DDBJ databases">
        <title>Complete Genome Sequence and Methylome Analysis of free living Spirochaetas.</title>
        <authorList>
            <person name="Fomenkov A."/>
            <person name="Dubinina G."/>
            <person name="Leshcheva N."/>
            <person name="Mikheeva N."/>
            <person name="Grabovich M."/>
            <person name="Vincze T."/>
            <person name="Roberts R.J."/>
        </authorList>
    </citation>
    <scope>NUCLEOTIDE SEQUENCE [LARGE SCALE GENOMIC DNA]</scope>
    <source>
        <strain evidence="3 4">K2</strain>
    </source>
</reference>
<accession>A0A5C1QKV6</accession>
<dbReference type="InterPro" id="IPR036737">
    <property type="entry name" value="OmpA-like_sf"/>
</dbReference>
<evidence type="ECO:0000313" key="4">
    <source>
        <dbReference type="Proteomes" id="UP000324209"/>
    </source>
</evidence>